<dbReference type="GO" id="GO:0016491">
    <property type="term" value="F:oxidoreductase activity"/>
    <property type="evidence" value="ECO:0007669"/>
    <property type="project" value="InterPro"/>
</dbReference>
<dbReference type="PANTHER" id="PTHR23026:SF123">
    <property type="entry name" value="NAD(P)H NITROREDUCTASE RV3131-RELATED"/>
    <property type="match status" value="1"/>
</dbReference>
<proteinExistence type="predicted"/>
<feature type="domain" description="Nitroreductase" evidence="1">
    <location>
        <begin position="89"/>
        <end position="148"/>
    </location>
</feature>
<dbReference type="InterPro" id="IPR000415">
    <property type="entry name" value="Nitroreductase-like"/>
</dbReference>
<dbReference type="STRING" id="1121409.SAMN02745124_02797"/>
<accession>A0A1M5X5V8</accession>
<dbReference type="SUPFAM" id="SSF55469">
    <property type="entry name" value="FMN-dependent nitroreductase-like"/>
    <property type="match status" value="1"/>
</dbReference>
<dbReference type="Pfam" id="PF00881">
    <property type="entry name" value="Nitroreductase"/>
    <property type="match status" value="2"/>
</dbReference>
<organism evidence="2 3">
    <name type="scientific">Desulfofustis glycolicus DSM 9705</name>
    <dbReference type="NCBI Taxonomy" id="1121409"/>
    <lineage>
        <taxon>Bacteria</taxon>
        <taxon>Pseudomonadati</taxon>
        <taxon>Thermodesulfobacteriota</taxon>
        <taxon>Desulfobulbia</taxon>
        <taxon>Desulfobulbales</taxon>
        <taxon>Desulfocapsaceae</taxon>
        <taxon>Desulfofustis</taxon>
    </lineage>
</organism>
<dbReference type="AlphaFoldDB" id="A0A1M5X5V8"/>
<name>A0A1M5X5V8_9BACT</name>
<dbReference type="Proteomes" id="UP000184139">
    <property type="component" value="Unassembled WGS sequence"/>
</dbReference>
<keyword evidence="3" id="KW-1185">Reference proteome</keyword>
<evidence type="ECO:0000313" key="3">
    <source>
        <dbReference type="Proteomes" id="UP000184139"/>
    </source>
</evidence>
<dbReference type="Gene3D" id="3.40.109.10">
    <property type="entry name" value="NADH Oxidase"/>
    <property type="match status" value="1"/>
</dbReference>
<dbReference type="OrthoDB" id="9798230at2"/>
<sequence>MDTYEVLTTRRSVRSYRPGPVSDALIERLLRVAMLAPSAGNQQPWQFIVVRDRQLLDAVPSFHPYCKMITQVEVAIIVCGDPEGKKWPDFWVQDCSAAVQNILLAARSEGLGTVWTGVYPRQERMAQCRETFAIPERVVPFAIVPVGWPSDGSFKTADRFRPEAIHRERFGAP</sequence>
<dbReference type="PANTHER" id="PTHR23026">
    <property type="entry name" value="NADPH NITROREDUCTASE"/>
    <property type="match status" value="1"/>
</dbReference>
<dbReference type="RefSeq" id="WP_073377051.1">
    <property type="nucleotide sequence ID" value="NZ_FQXS01000017.1"/>
</dbReference>
<dbReference type="EMBL" id="FQXS01000017">
    <property type="protein sequence ID" value="SHH95207.1"/>
    <property type="molecule type" value="Genomic_DNA"/>
</dbReference>
<feature type="domain" description="Nitroreductase" evidence="1">
    <location>
        <begin position="8"/>
        <end position="57"/>
    </location>
</feature>
<protein>
    <submittedName>
        <fullName evidence="2">Nitroreductase</fullName>
    </submittedName>
</protein>
<gene>
    <name evidence="2" type="ORF">SAMN02745124_02797</name>
</gene>
<evidence type="ECO:0000313" key="2">
    <source>
        <dbReference type="EMBL" id="SHH95207.1"/>
    </source>
</evidence>
<evidence type="ECO:0000259" key="1">
    <source>
        <dbReference type="Pfam" id="PF00881"/>
    </source>
</evidence>
<dbReference type="CDD" id="cd02150">
    <property type="entry name" value="nitroreductase"/>
    <property type="match status" value="1"/>
</dbReference>
<reference evidence="2 3" key="1">
    <citation type="submission" date="2016-11" db="EMBL/GenBank/DDBJ databases">
        <authorList>
            <person name="Jaros S."/>
            <person name="Januszkiewicz K."/>
            <person name="Wedrychowicz H."/>
        </authorList>
    </citation>
    <scope>NUCLEOTIDE SEQUENCE [LARGE SCALE GENOMIC DNA]</scope>
    <source>
        <strain evidence="2 3">DSM 9705</strain>
    </source>
</reference>
<dbReference type="InterPro" id="IPR029479">
    <property type="entry name" value="Nitroreductase"/>
</dbReference>
<dbReference type="InterPro" id="IPR050627">
    <property type="entry name" value="Nitroreductase/BluB"/>
</dbReference>